<dbReference type="Proteomes" id="UP000254618">
    <property type="component" value="Unassembled WGS sequence"/>
</dbReference>
<evidence type="ECO:0000313" key="3">
    <source>
        <dbReference type="Proteomes" id="UP000190777"/>
    </source>
</evidence>
<organism evidence="2 4">
    <name type="scientific">Moraxella equi</name>
    <dbReference type="NCBI Taxonomy" id="60442"/>
    <lineage>
        <taxon>Bacteria</taxon>
        <taxon>Pseudomonadati</taxon>
        <taxon>Pseudomonadota</taxon>
        <taxon>Gammaproteobacteria</taxon>
        <taxon>Moraxellales</taxon>
        <taxon>Moraxellaceae</taxon>
        <taxon>Moraxella</taxon>
    </lineage>
</organism>
<keyword evidence="3" id="KW-1185">Reference proteome</keyword>
<accession>A0A378QVK1</accession>
<protein>
    <submittedName>
        <fullName evidence="2">Uncharacterized protein</fullName>
    </submittedName>
</protein>
<dbReference type="EMBL" id="MXAP01000012">
    <property type="protein sequence ID" value="OPH40046.1"/>
    <property type="molecule type" value="Genomic_DNA"/>
</dbReference>
<dbReference type="AlphaFoldDB" id="A0A378QVK1"/>
<proteinExistence type="predicted"/>
<dbReference type="EMBL" id="UGQF01000001">
    <property type="protein sequence ID" value="STZ04472.1"/>
    <property type="molecule type" value="Genomic_DNA"/>
</dbReference>
<evidence type="ECO:0000313" key="2">
    <source>
        <dbReference type="EMBL" id="STZ04472.1"/>
    </source>
</evidence>
<name>A0A378QVK1_9GAMM</name>
<dbReference type="Proteomes" id="UP000190777">
    <property type="component" value="Unassembled WGS sequence"/>
</dbReference>
<reference evidence="2 4" key="2">
    <citation type="submission" date="2018-06" db="EMBL/GenBank/DDBJ databases">
        <authorList>
            <consortium name="Pathogen Informatics"/>
            <person name="Doyle S."/>
        </authorList>
    </citation>
    <scope>NUCLEOTIDE SEQUENCE [LARGE SCALE GENOMIC DNA]</scope>
    <source>
        <strain evidence="2 4">NCTC11012</strain>
    </source>
</reference>
<evidence type="ECO:0000313" key="1">
    <source>
        <dbReference type="EMBL" id="OPH40046.1"/>
    </source>
</evidence>
<dbReference type="RefSeq" id="WP_079324040.1">
    <property type="nucleotide sequence ID" value="NZ_MXAP01000012.1"/>
</dbReference>
<evidence type="ECO:0000313" key="4">
    <source>
        <dbReference type="Proteomes" id="UP000254618"/>
    </source>
</evidence>
<sequence>MSSQTFLDYASNNNGSKKGGTLLSSVSIGNNILSAINNANSNNTNDIEMGRAVLLAVSDAIGIISDFLGNS</sequence>
<gene>
    <name evidence="1" type="ORF">B5J93_01195</name>
    <name evidence="2" type="ORF">NCTC11012_02754</name>
</gene>
<reference evidence="1 3" key="1">
    <citation type="submission" date="2017-03" db="EMBL/GenBank/DDBJ databases">
        <title>Draft genome sequence of Moraxella equi CCUG 4950T type strain.</title>
        <authorList>
            <person name="Salva-Serra F."/>
            <person name="Engstrom-Jakobsson H."/>
            <person name="Thorell K."/>
            <person name="Jaen-Luchoro D."/>
            <person name="Gonzales-Siles L."/>
            <person name="Karlsson R."/>
            <person name="Yazdan S."/>
            <person name="Boulund F."/>
            <person name="Johnning A."/>
            <person name="Engstrand L."/>
            <person name="Kristiansson E."/>
            <person name="Moore E."/>
        </authorList>
    </citation>
    <scope>NUCLEOTIDE SEQUENCE [LARGE SCALE GENOMIC DNA]</scope>
    <source>
        <strain evidence="1 3">CCUG 4950</strain>
    </source>
</reference>